<feature type="region of interest" description="Disordered" evidence="1">
    <location>
        <begin position="78"/>
        <end position="107"/>
    </location>
</feature>
<dbReference type="VEuPathDB" id="FungiDB:BDEG_24957"/>
<protein>
    <submittedName>
        <fullName evidence="2">Uncharacterized protein</fullName>
    </submittedName>
</protein>
<dbReference type="Proteomes" id="UP000077115">
    <property type="component" value="Unassembled WGS sequence"/>
</dbReference>
<dbReference type="AlphaFoldDB" id="A0A177WNF4"/>
<feature type="region of interest" description="Disordered" evidence="1">
    <location>
        <begin position="1"/>
        <end position="20"/>
    </location>
</feature>
<accession>A0A177WNF4</accession>
<gene>
    <name evidence="2" type="ORF">BDEG_24957</name>
</gene>
<name>A0A177WNF4_BATDL</name>
<feature type="compositionally biased region" description="Low complexity" evidence="1">
    <location>
        <begin position="78"/>
        <end position="98"/>
    </location>
</feature>
<reference evidence="2 3" key="1">
    <citation type="submission" date="2006-10" db="EMBL/GenBank/DDBJ databases">
        <title>The Genome Sequence of Batrachochytrium dendrobatidis JEL423.</title>
        <authorList>
            <consortium name="The Broad Institute Genome Sequencing Platform"/>
            <person name="Birren B."/>
            <person name="Lander E."/>
            <person name="Galagan J."/>
            <person name="Cuomo C."/>
            <person name="Devon K."/>
            <person name="Jaffe D."/>
            <person name="Butler J."/>
            <person name="Alvarez P."/>
            <person name="Gnerre S."/>
            <person name="Grabherr M."/>
            <person name="Kleber M."/>
            <person name="Mauceli E."/>
            <person name="Brockman W."/>
            <person name="Young S."/>
            <person name="LaButti K."/>
            <person name="Sykes S."/>
            <person name="DeCaprio D."/>
            <person name="Crawford M."/>
            <person name="Koehrsen M."/>
            <person name="Engels R."/>
            <person name="Montgomery P."/>
            <person name="Pearson M."/>
            <person name="Howarth C."/>
            <person name="Larson L."/>
            <person name="White J."/>
            <person name="O'Leary S."/>
            <person name="Kodira C."/>
            <person name="Zeng Q."/>
            <person name="Yandava C."/>
            <person name="Alvarado L."/>
            <person name="Longcore J."/>
            <person name="James T."/>
        </authorList>
    </citation>
    <scope>NUCLEOTIDE SEQUENCE [LARGE SCALE GENOMIC DNA]</scope>
    <source>
        <strain evidence="2 3">JEL423</strain>
    </source>
</reference>
<reference evidence="2 3" key="2">
    <citation type="submission" date="2016-05" db="EMBL/GenBank/DDBJ databases">
        <title>Lineage-specific infection strategies underlie the spectrum of fungal disease in amphibians.</title>
        <authorList>
            <person name="Cuomo C.A."/>
            <person name="Farrer R.A."/>
            <person name="James T."/>
            <person name="Longcore J."/>
            <person name="Birren B."/>
        </authorList>
    </citation>
    <scope>NUCLEOTIDE SEQUENCE [LARGE SCALE GENOMIC DNA]</scope>
    <source>
        <strain evidence="2 3">JEL423</strain>
    </source>
</reference>
<evidence type="ECO:0000313" key="2">
    <source>
        <dbReference type="EMBL" id="OAJ41336.1"/>
    </source>
</evidence>
<sequence length="119" mass="12196">MSSTPLTKPTGMSTPAKPVAVPADVSHRSAYGSFMSTSVGSSVYSSSHQCRASGLSAASASEATGTTPTSFFAWLSSSPASPAVSSFPMSSPASTSSPRVRQFNDGPFSGGFRSNVYYH</sequence>
<organism evidence="2 3">
    <name type="scientific">Batrachochytrium dendrobatidis (strain JEL423)</name>
    <dbReference type="NCBI Taxonomy" id="403673"/>
    <lineage>
        <taxon>Eukaryota</taxon>
        <taxon>Fungi</taxon>
        <taxon>Fungi incertae sedis</taxon>
        <taxon>Chytridiomycota</taxon>
        <taxon>Chytridiomycota incertae sedis</taxon>
        <taxon>Chytridiomycetes</taxon>
        <taxon>Rhizophydiales</taxon>
        <taxon>Rhizophydiales incertae sedis</taxon>
        <taxon>Batrachochytrium</taxon>
    </lineage>
</organism>
<feature type="compositionally biased region" description="Polar residues" evidence="1">
    <location>
        <begin position="1"/>
        <end position="13"/>
    </location>
</feature>
<evidence type="ECO:0000256" key="1">
    <source>
        <dbReference type="SAM" id="MobiDB-lite"/>
    </source>
</evidence>
<proteinExistence type="predicted"/>
<dbReference type="EMBL" id="DS022305">
    <property type="protein sequence ID" value="OAJ41336.1"/>
    <property type="molecule type" value="Genomic_DNA"/>
</dbReference>
<evidence type="ECO:0000313" key="3">
    <source>
        <dbReference type="Proteomes" id="UP000077115"/>
    </source>
</evidence>